<name>A0AAN1XWE8_UNVUL</name>
<keyword evidence="3" id="KW-0804">Transcription</keyword>
<dbReference type="GO" id="GO:0043565">
    <property type="term" value="F:sequence-specific DNA binding"/>
    <property type="evidence" value="ECO:0007669"/>
    <property type="project" value="InterPro"/>
</dbReference>
<dbReference type="PROSITE" id="PS01124">
    <property type="entry name" value="HTH_ARAC_FAMILY_2"/>
    <property type="match status" value="1"/>
</dbReference>
<dbReference type="PROSITE" id="PS00041">
    <property type="entry name" value="HTH_ARAC_FAMILY_1"/>
    <property type="match status" value="1"/>
</dbReference>
<proteinExistence type="predicted"/>
<evidence type="ECO:0000313" key="6">
    <source>
        <dbReference type="Proteomes" id="UP001317532"/>
    </source>
</evidence>
<evidence type="ECO:0000256" key="3">
    <source>
        <dbReference type="ARBA" id="ARBA00023163"/>
    </source>
</evidence>
<dbReference type="PRINTS" id="PR00032">
    <property type="entry name" value="HTHARAC"/>
</dbReference>
<evidence type="ECO:0000313" key="5">
    <source>
        <dbReference type="EMBL" id="BDE05527.1"/>
    </source>
</evidence>
<reference evidence="5 6" key="1">
    <citation type="journal article" date="2022" name="ISME Commun">
        <title>Vulcanimicrobium alpinus gen. nov. sp. nov., the first cultivated representative of the candidate phylum 'Eremiobacterota', is a metabolically versatile aerobic anoxygenic phototroph.</title>
        <authorList>
            <person name="Yabe S."/>
            <person name="Muto K."/>
            <person name="Abe K."/>
            <person name="Yokota A."/>
            <person name="Staudigel H."/>
            <person name="Tebo B.M."/>
        </authorList>
    </citation>
    <scope>NUCLEOTIDE SEQUENCE [LARGE SCALE GENOMIC DNA]</scope>
    <source>
        <strain evidence="5 6">WC8-2</strain>
    </source>
</reference>
<dbReference type="InterPro" id="IPR020449">
    <property type="entry name" value="Tscrpt_reg_AraC-type_HTH"/>
</dbReference>
<dbReference type="SMART" id="SM00342">
    <property type="entry name" value="HTH_ARAC"/>
    <property type="match status" value="1"/>
</dbReference>
<dbReference type="Proteomes" id="UP001317532">
    <property type="component" value="Chromosome"/>
</dbReference>
<dbReference type="AlphaFoldDB" id="A0AAN1XWE8"/>
<keyword evidence="2" id="KW-0238">DNA-binding</keyword>
<evidence type="ECO:0000259" key="4">
    <source>
        <dbReference type="PROSITE" id="PS01124"/>
    </source>
</evidence>
<feature type="domain" description="HTH araC/xylS-type" evidence="4">
    <location>
        <begin position="160"/>
        <end position="258"/>
    </location>
</feature>
<dbReference type="EMBL" id="AP025523">
    <property type="protein sequence ID" value="BDE05527.1"/>
    <property type="molecule type" value="Genomic_DNA"/>
</dbReference>
<organism evidence="5 6">
    <name type="scientific">Vulcanimicrobium alpinum</name>
    <dbReference type="NCBI Taxonomy" id="3016050"/>
    <lineage>
        <taxon>Bacteria</taxon>
        <taxon>Bacillati</taxon>
        <taxon>Vulcanimicrobiota</taxon>
        <taxon>Vulcanimicrobiia</taxon>
        <taxon>Vulcanimicrobiales</taxon>
        <taxon>Vulcanimicrobiaceae</taxon>
        <taxon>Vulcanimicrobium</taxon>
    </lineage>
</organism>
<protein>
    <recommendedName>
        <fullName evidence="4">HTH araC/xylS-type domain-containing protein</fullName>
    </recommendedName>
</protein>
<dbReference type="KEGG" id="vab:WPS_08030"/>
<dbReference type="GO" id="GO:0003700">
    <property type="term" value="F:DNA-binding transcription factor activity"/>
    <property type="evidence" value="ECO:0007669"/>
    <property type="project" value="InterPro"/>
</dbReference>
<accession>A0AAN1XWE8</accession>
<dbReference type="InterPro" id="IPR018060">
    <property type="entry name" value="HTH_AraC"/>
</dbReference>
<dbReference type="InterPro" id="IPR009057">
    <property type="entry name" value="Homeodomain-like_sf"/>
</dbReference>
<dbReference type="Pfam" id="PF12833">
    <property type="entry name" value="HTH_18"/>
    <property type="match status" value="1"/>
</dbReference>
<dbReference type="RefSeq" id="WP_317996559.1">
    <property type="nucleotide sequence ID" value="NZ_AP025523.1"/>
</dbReference>
<dbReference type="InterPro" id="IPR018062">
    <property type="entry name" value="HTH_AraC-typ_CS"/>
</dbReference>
<evidence type="ECO:0000256" key="2">
    <source>
        <dbReference type="ARBA" id="ARBA00023125"/>
    </source>
</evidence>
<keyword evidence="6" id="KW-1185">Reference proteome</keyword>
<dbReference type="PANTHER" id="PTHR46796">
    <property type="entry name" value="HTH-TYPE TRANSCRIPTIONAL ACTIVATOR RHAS-RELATED"/>
    <property type="match status" value="1"/>
</dbReference>
<dbReference type="Gene3D" id="1.10.10.60">
    <property type="entry name" value="Homeodomain-like"/>
    <property type="match status" value="2"/>
</dbReference>
<dbReference type="PANTHER" id="PTHR46796:SF2">
    <property type="entry name" value="TRANSCRIPTIONAL REGULATORY PROTEIN"/>
    <property type="match status" value="1"/>
</dbReference>
<gene>
    <name evidence="5" type="ORF">WPS_08030</name>
</gene>
<dbReference type="SUPFAM" id="SSF46689">
    <property type="entry name" value="Homeodomain-like"/>
    <property type="match status" value="2"/>
</dbReference>
<sequence length="282" mass="31399">MTRIGSLEPGTLGLSTTAFPAATAPDGNAHFVAAQWVCAALRSGRGSITFAGTRYAVDAGTVAWMPPGEVRLAFDETPDVLAVAFVERFRSPLDAWRPFSAPVVRTLDDDAFRRWNRRLDAVAHRLDTGRLDDRDVAGLKRAFLEHFWLRSSPAGRAVLHRAFGELYRSLDAPVRLEEIAARVGYTRNHLSDLFREFTGHPMSAWSLGLRMTRARERLVTTDVPIADVGLAAGYDDAAYFARAFRRYHGVPPHAWRIAHRPADPRYAAVTERKEYARARGVA</sequence>
<keyword evidence="1" id="KW-0805">Transcription regulation</keyword>
<evidence type="ECO:0000256" key="1">
    <source>
        <dbReference type="ARBA" id="ARBA00023015"/>
    </source>
</evidence>
<dbReference type="InterPro" id="IPR050204">
    <property type="entry name" value="AraC_XylS_family_regulators"/>
</dbReference>